<dbReference type="Gene3D" id="1.10.10.10">
    <property type="entry name" value="Winged helix-like DNA-binding domain superfamily/Winged helix DNA-binding domain"/>
    <property type="match status" value="1"/>
</dbReference>
<organism evidence="6 7">
    <name type="scientific">Ramlibacter albus</name>
    <dbReference type="NCBI Taxonomy" id="2079448"/>
    <lineage>
        <taxon>Bacteria</taxon>
        <taxon>Pseudomonadati</taxon>
        <taxon>Pseudomonadota</taxon>
        <taxon>Betaproteobacteria</taxon>
        <taxon>Burkholderiales</taxon>
        <taxon>Comamonadaceae</taxon>
        <taxon>Ramlibacter</taxon>
    </lineage>
</organism>
<dbReference type="Gene3D" id="3.40.190.10">
    <property type="entry name" value="Periplasmic binding protein-like II"/>
    <property type="match status" value="2"/>
</dbReference>
<keyword evidence="3" id="KW-0238">DNA-binding</keyword>
<dbReference type="SUPFAM" id="SSF53850">
    <property type="entry name" value="Periplasmic binding protein-like II"/>
    <property type="match status" value="1"/>
</dbReference>
<evidence type="ECO:0000259" key="5">
    <source>
        <dbReference type="PROSITE" id="PS50931"/>
    </source>
</evidence>
<keyword evidence="7" id="KW-1185">Reference proteome</keyword>
<protein>
    <submittedName>
        <fullName evidence="6">LysR family transcriptional regulator</fullName>
    </submittedName>
</protein>
<reference evidence="6" key="1">
    <citation type="submission" date="2020-08" db="EMBL/GenBank/DDBJ databases">
        <title>Ramlibacter sp. GTP1 16S ribosomal RNA gene genome sequencing and assembly.</title>
        <authorList>
            <person name="Kang M."/>
        </authorList>
    </citation>
    <scope>NUCLEOTIDE SEQUENCE</scope>
    <source>
        <strain evidence="6">GTP1</strain>
    </source>
</reference>
<evidence type="ECO:0000313" key="7">
    <source>
        <dbReference type="Proteomes" id="UP000596827"/>
    </source>
</evidence>
<dbReference type="InterPro" id="IPR005119">
    <property type="entry name" value="LysR_subst-bd"/>
</dbReference>
<gene>
    <name evidence="6" type="ORF">H8R02_26120</name>
</gene>
<accession>A0A923MBX3</accession>
<sequence length="333" mass="36011">MPTISGGAQAVQYRIAGQRYATRIVTPPALRTLDLRRIRHFVVLAEALNYRKAAQLLHMTQPPLTVSIQKLEAELGVRLFERDAKGVQLTGSGRAALAEARLILQHAEGFAEMATLADTGRAGVLRIGFTGSATHGVLQRLVPRVRAEMPRVELQLREGSSMGIVQALATGDMDAGFLWTPVLKPMGAEFQVLQRDTLVAALPKGHKLASKKVLRLADLAGEPFVNYDALQAEGMRSVCMMACQRAGFVPRAAQEAVQVRTVLTLVESGLGVALVPGVVRNPPSEHVVFKVLEDMKGDTPIGLALAYRPQPAHPTVTALRELAAREFPQETSP</sequence>
<feature type="domain" description="HTH lysR-type" evidence="5">
    <location>
        <begin position="33"/>
        <end position="90"/>
    </location>
</feature>
<dbReference type="PANTHER" id="PTHR30346:SF0">
    <property type="entry name" value="HCA OPERON TRANSCRIPTIONAL ACTIVATOR HCAR"/>
    <property type="match status" value="1"/>
</dbReference>
<dbReference type="InterPro" id="IPR000847">
    <property type="entry name" value="LysR_HTH_N"/>
</dbReference>
<dbReference type="EMBL" id="JACORU010000014">
    <property type="protein sequence ID" value="MBC5767967.1"/>
    <property type="molecule type" value="Genomic_DNA"/>
</dbReference>
<dbReference type="PRINTS" id="PR00039">
    <property type="entry name" value="HTHLYSR"/>
</dbReference>
<dbReference type="PANTHER" id="PTHR30346">
    <property type="entry name" value="TRANSCRIPTIONAL DUAL REGULATOR HCAR-RELATED"/>
    <property type="match status" value="1"/>
</dbReference>
<evidence type="ECO:0000256" key="2">
    <source>
        <dbReference type="ARBA" id="ARBA00023015"/>
    </source>
</evidence>
<dbReference type="GO" id="GO:0032993">
    <property type="term" value="C:protein-DNA complex"/>
    <property type="evidence" value="ECO:0007669"/>
    <property type="project" value="TreeGrafter"/>
</dbReference>
<dbReference type="Pfam" id="PF00126">
    <property type="entry name" value="HTH_1"/>
    <property type="match status" value="1"/>
</dbReference>
<evidence type="ECO:0000256" key="3">
    <source>
        <dbReference type="ARBA" id="ARBA00023125"/>
    </source>
</evidence>
<dbReference type="GO" id="GO:0003677">
    <property type="term" value="F:DNA binding"/>
    <property type="evidence" value="ECO:0007669"/>
    <property type="project" value="UniProtKB-KW"/>
</dbReference>
<keyword evidence="2" id="KW-0805">Transcription regulation</keyword>
<dbReference type="PROSITE" id="PS50931">
    <property type="entry name" value="HTH_LYSR"/>
    <property type="match status" value="1"/>
</dbReference>
<dbReference type="SUPFAM" id="SSF46785">
    <property type="entry name" value="Winged helix' DNA-binding domain"/>
    <property type="match status" value="1"/>
</dbReference>
<dbReference type="Proteomes" id="UP000596827">
    <property type="component" value="Unassembled WGS sequence"/>
</dbReference>
<evidence type="ECO:0000256" key="4">
    <source>
        <dbReference type="ARBA" id="ARBA00023163"/>
    </source>
</evidence>
<dbReference type="CDD" id="cd08414">
    <property type="entry name" value="PBP2_LTTR_aromatics_like"/>
    <property type="match status" value="1"/>
</dbReference>
<evidence type="ECO:0000313" key="6">
    <source>
        <dbReference type="EMBL" id="MBC5767967.1"/>
    </source>
</evidence>
<name>A0A923MBX3_9BURK</name>
<dbReference type="FunFam" id="1.10.10.10:FF:000001">
    <property type="entry name" value="LysR family transcriptional regulator"/>
    <property type="match status" value="1"/>
</dbReference>
<dbReference type="GO" id="GO:0003700">
    <property type="term" value="F:DNA-binding transcription factor activity"/>
    <property type="evidence" value="ECO:0007669"/>
    <property type="project" value="InterPro"/>
</dbReference>
<keyword evidence="4" id="KW-0804">Transcription</keyword>
<evidence type="ECO:0000256" key="1">
    <source>
        <dbReference type="ARBA" id="ARBA00009437"/>
    </source>
</evidence>
<comment type="similarity">
    <text evidence="1">Belongs to the LysR transcriptional regulatory family.</text>
</comment>
<dbReference type="AlphaFoldDB" id="A0A923MBX3"/>
<comment type="caution">
    <text evidence="6">The sequence shown here is derived from an EMBL/GenBank/DDBJ whole genome shotgun (WGS) entry which is preliminary data.</text>
</comment>
<dbReference type="InterPro" id="IPR036388">
    <property type="entry name" value="WH-like_DNA-bd_sf"/>
</dbReference>
<proteinExistence type="inferred from homology"/>
<dbReference type="Pfam" id="PF03466">
    <property type="entry name" value="LysR_substrate"/>
    <property type="match status" value="1"/>
</dbReference>
<dbReference type="InterPro" id="IPR036390">
    <property type="entry name" value="WH_DNA-bd_sf"/>
</dbReference>